<dbReference type="EMBL" id="BKCJ010003044">
    <property type="protein sequence ID" value="GEU52628.1"/>
    <property type="molecule type" value="Genomic_DNA"/>
</dbReference>
<comment type="caution">
    <text evidence="1">The sequence shown here is derived from an EMBL/GenBank/DDBJ whole genome shotgun (WGS) entry which is preliminary data.</text>
</comment>
<reference evidence="1" key="1">
    <citation type="journal article" date="2019" name="Sci. Rep.">
        <title>Draft genome of Tanacetum cinerariifolium, the natural source of mosquito coil.</title>
        <authorList>
            <person name="Yamashiro T."/>
            <person name="Shiraishi A."/>
            <person name="Satake H."/>
            <person name="Nakayama K."/>
        </authorList>
    </citation>
    <scope>NUCLEOTIDE SEQUENCE</scope>
</reference>
<evidence type="ECO:0000313" key="1">
    <source>
        <dbReference type="EMBL" id="GEU52628.1"/>
    </source>
</evidence>
<dbReference type="AlphaFoldDB" id="A0A6L2KT37"/>
<name>A0A6L2KT37_TANCI</name>
<gene>
    <name evidence="1" type="ORF">Tci_024606</name>
</gene>
<organism evidence="1">
    <name type="scientific">Tanacetum cinerariifolium</name>
    <name type="common">Dalmatian daisy</name>
    <name type="synonym">Chrysanthemum cinerariifolium</name>
    <dbReference type="NCBI Taxonomy" id="118510"/>
    <lineage>
        <taxon>Eukaryota</taxon>
        <taxon>Viridiplantae</taxon>
        <taxon>Streptophyta</taxon>
        <taxon>Embryophyta</taxon>
        <taxon>Tracheophyta</taxon>
        <taxon>Spermatophyta</taxon>
        <taxon>Magnoliopsida</taxon>
        <taxon>eudicotyledons</taxon>
        <taxon>Gunneridae</taxon>
        <taxon>Pentapetalae</taxon>
        <taxon>asterids</taxon>
        <taxon>campanulids</taxon>
        <taxon>Asterales</taxon>
        <taxon>Asteraceae</taxon>
        <taxon>Asteroideae</taxon>
        <taxon>Anthemideae</taxon>
        <taxon>Anthemidinae</taxon>
        <taxon>Tanacetum</taxon>
    </lineage>
</organism>
<proteinExistence type="predicted"/>
<dbReference type="PANTHER" id="PTHR47474">
    <property type="entry name" value="TYROSINE-PROTEIN PHOSPHATASE RLPH2"/>
    <property type="match status" value="1"/>
</dbReference>
<dbReference type="PANTHER" id="PTHR47474:SF1">
    <property type="entry name" value="TYROSINE-PROTEIN PHOSPHATASE RLPH2"/>
    <property type="match status" value="1"/>
</dbReference>
<sequence>MFSRLDGQDNVNMCCIRWIHDHAIKAAISRFTNNSKRWNSSSGFRDSESELGFEEEGRKINEKMKKEEKRGGKMNMNSSKLLLSIRKRVHLCITEVMITVAHFQSSNKVITKMSVKFRIGSESWELAKHETILVSGYHEKLHIEGLRFIIDEGHELEINTLAAIVLPSMKINIERNKR</sequence>
<protein>
    <submittedName>
        <fullName evidence="1">Metallophos domain-containing protein</fullName>
    </submittedName>
</protein>
<accession>A0A6L2KT37</accession>